<accession>A0A084INH9</accession>
<dbReference type="Gene3D" id="1.10.238.10">
    <property type="entry name" value="EF-hand"/>
    <property type="match status" value="1"/>
</dbReference>
<feature type="compositionally biased region" description="Low complexity" evidence="1">
    <location>
        <begin position="136"/>
        <end position="152"/>
    </location>
</feature>
<dbReference type="Proteomes" id="UP000028302">
    <property type="component" value="Unassembled WGS sequence"/>
</dbReference>
<feature type="region of interest" description="Disordered" evidence="1">
    <location>
        <begin position="131"/>
        <end position="152"/>
    </location>
</feature>
<gene>
    <name evidence="3" type="ORF">C41B8_05158</name>
</gene>
<reference evidence="3 4" key="1">
    <citation type="submission" date="2013-03" db="EMBL/GenBank/DDBJ databases">
        <title>Salinisphaera hydrothermalis C41B8 Genome Sequencing.</title>
        <authorList>
            <person name="Li C."/>
            <person name="Lai Q."/>
            <person name="Shao Z."/>
        </authorList>
    </citation>
    <scope>NUCLEOTIDE SEQUENCE [LARGE SCALE GENOMIC DNA]</scope>
    <source>
        <strain evidence="3 4">C41B8</strain>
    </source>
</reference>
<dbReference type="AlphaFoldDB" id="A0A084INH9"/>
<evidence type="ECO:0000256" key="1">
    <source>
        <dbReference type="SAM" id="MobiDB-lite"/>
    </source>
</evidence>
<evidence type="ECO:0000313" key="4">
    <source>
        <dbReference type="Proteomes" id="UP000028302"/>
    </source>
</evidence>
<dbReference type="EMBL" id="APNK01000005">
    <property type="protein sequence ID" value="KEZ78263.1"/>
    <property type="molecule type" value="Genomic_DNA"/>
</dbReference>
<evidence type="ECO:0008006" key="5">
    <source>
        <dbReference type="Google" id="ProtNLM"/>
    </source>
</evidence>
<protein>
    <recommendedName>
        <fullName evidence="5">EF-hand domain-containing protein</fullName>
    </recommendedName>
</protein>
<proteinExistence type="predicted"/>
<evidence type="ECO:0000313" key="3">
    <source>
        <dbReference type="EMBL" id="KEZ78263.1"/>
    </source>
</evidence>
<evidence type="ECO:0000256" key="2">
    <source>
        <dbReference type="SAM" id="SignalP"/>
    </source>
</evidence>
<keyword evidence="2" id="KW-0732">Signal</keyword>
<dbReference type="STRING" id="1304275.C41B8_05158"/>
<feature type="signal peptide" evidence="2">
    <location>
        <begin position="1"/>
        <end position="31"/>
    </location>
</feature>
<keyword evidence="4" id="KW-1185">Reference proteome</keyword>
<dbReference type="InterPro" id="IPR011992">
    <property type="entry name" value="EF-hand-dom_pair"/>
</dbReference>
<name>A0A084INH9_SALHC</name>
<feature type="chain" id="PRO_5001776546" description="EF-hand domain-containing protein" evidence="2">
    <location>
        <begin position="32"/>
        <end position="152"/>
    </location>
</feature>
<sequence>MTTAPPEIAMRRLLLFATGLALLATSPFAAAQSNTPGKPGDLSATRALFDQLDANGDGYLSRAEASAVEPIANMYDSMDTNATLEKQAQHSNPGIDYAQFKAGIEAARSSGAFGPAVSGGQTYLVYPDGHRVQVKPGANPNAGDNNGDTSNH</sequence>
<comment type="caution">
    <text evidence="3">The sequence shown here is derived from an EMBL/GenBank/DDBJ whole genome shotgun (WGS) entry which is preliminary data.</text>
</comment>
<organism evidence="3 4">
    <name type="scientific">Salinisphaera hydrothermalis (strain C41B8)</name>
    <dbReference type="NCBI Taxonomy" id="1304275"/>
    <lineage>
        <taxon>Bacteria</taxon>
        <taxon>Pseudomonadati</taxon>
        <taxon>Pseudomonadota</taxon>
        <taxon>Gammaproteobacteria</taxon>
        <taxon>Salinisphaerales</taxon>
        <taxon>Salinisphaeraceae</taxon>
        <taxon>Salinisphaera</taxon>
    </lineage>
</organism>
<dbReference type="SUPFAM" id="SSF47473">
    <property type="entry name" value="EF-hand"/>
    <property type="match status" value="1"/>
</dbReference>